<dbReference type="RefSeq" id="WP_182105710.1">
    <property type="nucleotide sequence ID" value="NZ_JACFYF010000001.1"/>
</dbReference>
<dbReference type="SUPFAM" id="SSF53098">
    <property type="entry name" value="Ribonuclease H-like"/>
    <property type="match status" value="1"/>
</dbReference>
<dbReference type="AlphaFoldDB" id="A0A7W2FMP8"/>
<reference evidence="2 3" key="1">
    <citation type="submission" date="2020-07" db="EMBL/GenBank/DDBJ databases">
        <title>Vibrio marinisediminis sp. nov., isolated from marine sediment.</title>
        <authorList>
            <person name="Ji X."/>
        </authorList>
    </citation>
    <scope>NUCLEOTIDE SEQUENCE [LARGE SCALE GENOMIC DNA]</scope>
    <source>
        <strain evidence="2 3">404</strain>
    </source>
</reference>
<dbReference type="InterPro" id="IPR012337">
    <property type="entry name" value="RNaseH-like_sf"/>
</dbReference>
<evidence type="ECO:0000256" key="1">
    <source>
        <dbReference type="SAM" id="MobiDB-lite"/>
    </source>
</evidence>
<keyword evidence="3" id="KW-1185">Reference proteome</keyword>
<feature type="region of interest" description="Disordered" evidence="1">
    <location>
        <begin position="700"/>
        <end position="732"/>
    </location>
</feature>
<protein>
    <submittedName>
        <fullName evidence="2">Transposase</fullName>
    </submittedName>
</protein>
<evidence type="ECO:0000313" key="2">
    <source>
        <dbReference type="EMBL" id="MBA5760940.1"/>
    </source>
</evidence>
<sequence>MLVNQVLVSTGKREAVKLLIVDINDIDGLIAVSDLLAIPPKRPFTISLTEAEKKLKNKKYALRDHDFPDTLYLPNSKIPSSQLSKRDDANKSLASLLQDPDKKHQYLYGDATGLVAELISLSGRSKKYITGLLNRHFFFGGFENSVLPTYFNCGKNFKLEQEPLELADGSICLKKKPGRKTTYGNPYRHVTQMDINNIQKFAKHHVRNNQQVVLSDLYQEFIGQYYAMTVKKKNIPDEEIAEPLRLVMDRRHLISTRAFKRQLNKLFSKLDWIKKRVGEKNYLRDHAGKPGSAHKGLRGATSRYEIDSTILDVYIRYPYSNELLSIGRPILYLVIDVVTGMIVGMHVAFHGPDWTGASQALLNAFSNKVDFCAKWGVEIEEKQWPCHHVCKELTADRGTENTDKNIEALLRGLIGISTVNLNPYYMGSAKGTVEKTFDIIQKKSLTFEAGKVTKVPRREDQHSSRRALYTYEELMQVLIKTILLANNHSERINGRTFEMERDGCAFTSLAAWNYSLSRSMITKDLPQDRLIFALLPEAQATVRAQGVYFQGLFYSSREFEKLDKLAEAKNFERKKIQIRYSDISTNCIWWRDDETKNLYKLDLTDRCEAYKNQLWVSVLHRIEIIKHELALLDEANFAAKVAHRMDLRNKELYLKRKNRELKRSRAKTPALGTKERGKNFGDQQKYLFHQQVNATLSLPENLSTSSIDPTPDYTTWSNPNAVPYEEINNGKS</sequence>
<evidence type="ECO:0000313" key="3">
    <source>
        <dbReference type="Proteomes" id="UP000571701"/>
    </source>
</evidence>
<comment type="caution">
    <text evidence="2">The sequence shown here is derived from an EMBL/GenBank/DDBJ whole genome shotgun (WGS) entry which is preliminary data.</text>
</comment>
<name>A0A7W2FMP8_9VIBR</name>
<dbReference type="Gene3D" id="3.30.420.10">
    <property type="entry name" value="Ribonuclease H-like superfamily/Ribonuclease H"/>
    <property type="match status" value="1"/>
</dbReference>
<dbReference type="EMBL" id="JACFYF010000001">
    <property type="protein sequence ID" value="MBA5760940.1"/>
    <property type="molecule type" value="Genomic_DNA"/>
</dbReference>
<dbReference type="GO" id="GO:0003676">
    <property type="term" value="F:nucleic acid binding"/>
    <property type="evidence" value="ECO:0007669"/>
    <property type="project" value="InterPro"/>
</dbReference>
<dbReference type="Proteomes" id="UP000571701">
    <property type="component" value="Unassembled WGS sequence"/>
</dbReference>
<accession>A0A7W2FMP8</accession>
<organism evidence="2 3">
    <name type="scientific">Vibrio marinisediminis</name>
    <dbReference type="NCBI Taxonomy" id="2758441"/>
    <lineage>
        <taxon>Bacteria</taxon>
        <taxon>Pseudomonadati</taxon>
        <taxon>Pseudomonadota</taxon>
        <taxon>Gammaproteobacteria</taxon>
        <taxon>Vibrionales</taxon>
        <taxon>Vibrionaceae</taxon>
        <taxon>Vibrio</taxon>
    </lineage>
</organism>
<dbReference type="InterPro" id="IPR036397">
    <property type="entry name" value="RNaseH_sf"/>
</dbReference>
<feature type="compositionally biased region" description="Polar residues" evidence="1">
    <location>
        <begin position="700"/>
        <end position="720"/>
    </location>
</feature>
<gene>
    <name evidence="2" type="ORF">H2O73_01190</name>
</gene>
<proteinExistence type="predicted"/>